<dbReference type="EMBL" id="JAMZMM010000163">
    <property type="protein sequence ID" value="MCP2730035.1"/>
    <property type="molecule type" value="Genomic_DNA"/>
</dbReference>
<reference evidence="1" key="1">
    <citation type="submission" date="2022-06" db="EMBL/GenBank/DDBJ databases">
        <title>New cyanobacteria of genus Symplocastrum in benthos of Lake Baikal.</title>
        <authorList>
            <person name="Sorokovikova E."/>
            <person name="Tikhonova I."/>
            <person name="Krasnopeev A."/>
            <person name="Evseev P."/>
            <person name="Gladkikh A."/>
            <person name="Belykh O."/>
        </authorList>
    </citation>
    <scope>NUCLEOTIDE SEQUENCE</scope>
    <source>
        <strain evidence="1">BBK-W-15</strain>
    </source>
</reference>
<comment type="caution">
    <text evidence="1">The sequence shown here is derived from an EMBL/GenBank/DDBJ whole genome shotgun (WGS) entry which is preliminary data.</text>
</comment>
<accession>A0AAE3KN06</accession>
<organism evidence="1 2">
    <name type="scientific">Limnofasciculus baicalensis BBK-W-15</name>
    <dbReference type="NCBI Taxonomy" id="2699891"/>
    <lineage>
        <taxon>Bacteria</taxon>
        <taxon>Bacillati</taxon>
        <taxon>Cyanobacteriota</taxon>
        <taxon>Cyanophyceae</taxon>
        <taxon>Coleofasciculales</taxon>
        <taxon>Coleofasciculaceae</taxon>
        <taxon>Limnofasciculus</taxon>
        <taxon>Limnofasciculus baicalensis</taxon>
    </lineage>
</organism>
<evidence type="ECO:0000313" key="2">
    <source>
        <dbReference type="Proteomes" id="UP001204953"/>
    </source>
</evidence>
<dbReference type="Proteomes" id="UP001204953">
    <property type="component" value="Unassembled WGS sequence"/>
</dbReference>
<evidence type="ECO:0000313" key="1">
    <source>
        <dbReference type="EMBL" id="MCP2730035.1"/>
    </source>
</evidence>
<name>A0AAE3KN06_9CYAN</name>
<gene>
    <name evidence="1" type="ORF">NJ959_16500</name>
</gene>
<proteinExistence type="predicted"/>
<dbReference type="AlphaFoldDB" id="A0AAE3KN06"/>
<sequence>MKYTNIFTSMPITQNAIETAKKFAAQQPNPQKAEQVYLNTLAVLAVNDYLQLMEIETNLAQSDSWNPVVRLCADIADLDLKGLGKLECRPVMASCPQVSNKIEIKSYLGVFTPCTATPICSIPPEVWAERIGYVVVEIDENKKEAALLGFAKTAGAGELYLDRLQSVDALLEEIERLTQPKVNLSQWFEDIFETGWQSLDDLIRYQVNPKLQFRNGSFRKGGVAVKLFADPDIVRAKLIDLGMQLGNKHVALIMALTQENDGKINILSQVHPAGGDRYLPSNLNFVLLSESGETLQEVESKGMDLWMQLRPFRVPSETNFSLKVELDDISITEAFTI</sequence>
<protein>
    <submittedName>
        <fullName evidence="1">DUF1822 family protein</fullName>
    </submittedName>
</protein>
<dbReference type="InterPro" id="IPR014951">
    <property type="entry name" value="DUF1822"/>
</dbReference>
<dbReference type="Pfam" id="PF08852">
    <property type="entry name" value="DUF1822"/>
    <property type="match status" value="1"/>
</dbReference>
<keyword evidence="2" id="KW-1185">Reference proteome</keyword>
<dbReference type="RefSeq" id="WP_254012803.1">
    <property type="nucleotide sequence ID" value="NZ_JAMZMM010000163.1"/>
</dbReference>